<sequence length="160" mass="18423">MKRPRGEDGMRFRHFIFHTYFLFRRPMTLGVRAVILDEKKNSVFLVKHTYVPGWQLPGGGVERGETFGQALEKELREEANIVLKGPAKLFALYKNAHASPRDHVALYICREFEQTGPRLPDLEIASCGFFPLDDLPEGTTASTKRRLQEVLHDLEPLPFW</sequence>
<evidence type="ECO:0000256" key="1">
    <source>
        <dbReference type="ARBA" id="ARBA00001946"/>
    </source>
</evidence>
<dbReference type="HOGENOM" id="CLU_037162_10_1_5"/>
<dbReference type="GO" id="GO:0016787">
    <property type="term" value="F:hydrolase activity"/>
    <property type="evidence" value="ECO:0007669"/>
    <property type="project" value="UniProtKB-KW"/>
</dbReference>
<dbReference type="Pfam" id="PF00293">
    <property type="entry name" value="NUDIX"/>
    <property type="match status" value="1"/>
</dbReference>
<reference evidence="4" key="1">
    <citation type="submission" date="2009-01" db="EMBL/GenBank/DDBJ databases">
        <title>The Genome Sequence of Brucella pinnipedialis M292/94/1.</title>
        <authorList>
            <consortium name="The Broad Institute Genome Sequencing Platform"/>
            <person name="Ward D."/>
            <person name="Young S.K."/>
            <person name="Kodira C.D."/>
            <person name="Zeng Q."/>
            <person name="Koehrsen M."/>
            <person name="Alvarado L."/>
            <person name="Berlin A."/>
            <person name="Borenstein D."/>
            <person name="Chen Z."/>
            <person name="Engels R."/>
            <person name="Freedman E."/>
            <person name="Gellesch M."/>
            <person name="Goldberg J."/>
            <person name="Griggs A."/>
            <person name="Gujja S."/>
            <person name="Heiman D."/>
            <person name="Hepburn T."/>
            <person name="Howarth C."/>
            <person name="Jen D."/>
            <person name="Larson L."/>
            <person name="Lewis B."/>
            <person name="Mehta T."/>
            <person name="Park D."/>
            <person name="Pearson M."/>
            <person name="Roberts A."/>
            <person name="Saif S."/>
            <person name="Shea T."/>
            <person name="Shenoy N."/>
            <person name="Sisk P."/>
            <person name="Stolte C."/>
            <person name="Sykes S."/>
            <person name="Walk T."/>
            <person name="White J."/>
            <person name="Yandava C."/>
            <person name="Whatmore A.M."/>
            <person name="Perrett L.L."/>
            <person name="O'Callaghan D."/>
            <person name="Nusbaum C."/>
            <person name="Galagan J."/>
            <person name="Birren B."/>
        </authorList>
    </citation>
    <scope>NUCLEOTIDE SEQUENCE [LARGE SCALE GENOMIC DNA]</scope>
    <source>
        <strain evidence="4">M292/94/1</strain>
    </source>
</reference>
<proteinExistence type="predicted"/>
<dbReference type="AlphaFoldDB" id="A0A0E1X3M0"/>
<comment type="cofactor">
    <cofactor evidence="1">
        <name>Mg(2+)</name>
        <dbReference type="ChEBI" id="CHEBI:18420"/>
    </cofactor>
</comment>
<protein>
    <submittedName>
        <fullName evidence="4">NUDIX hydrolase</fullName>
    </submittedName>
</protein>
<dbReference type="InterPro" id="IPR000086">
    <property type="entry name" value="NUDIX_hydrolase_dom"/>
</dbReference>
<feature type="domain" description="Nudix hydrolase" evidence="3">
    <location>
        <begin position="26"/>
        <end position="153"/>
    </location>
</feature>
<evidence type="ECO:0000259" key="3">
    <source>
        <dbReference type="PROSITE" id="PS51462"/>
    </source>
</evidence>
<dbReference type="Proteomes" id="UP000004659">
    <property type="component" value="Unassembled WGS sequence"/>
</dbReference>
<keyword evidence="2 4" id="KW-0378">Hydrolase</keyword>
<accession>A0A0E1X3M0</accession>
<dbReference type="Gene3D" id="3.90.79.10">
    <property type="entry name" value="Nucleoside Triphosphate Pyrophosphohydrolase"/>
    <property type="match status" value="1"/>
</dbReference>
<dbReference type="EMBL" id="EQ999546">
    <property type="protein sequence ID" value="EEZ31660.1"/>
    <property type="molecule type" value="Genomic_DNA"/>
</dbReference>
<dbReference type="CDD" id="cd04680">
    <property type="entry name" value="NUDIX_Hydrolase"/>
    <property type="match status" value="1"/>
</dbReference>
<dbReference type="SUPFAM" id="SSF55811">
    <property type="entry name" value="Nudix"/>
    <property type="match status" value="1"/>
</dbReference>
<name>A0A0E1X3M0_9HYPH</name>
<gene>
    <name evidence="4" type="ORF">BALG_01780</name>
</gene>
<evidence type="ECO:0000313" key="4">
    <source>
        <dbReference type="EMBL" id="EEZ31660.1"/>
    </source>
</evidence>
<dbReference type="InterPro" id="IPR015797">
    <property type="entry name" value="NUDIX_hydrolase-like_dom_sf"/>
</dbReference>
<dbReference type="PROSITE" id="PS51462">
    <property type="entry name" value="NUDIX"/>
    <property type="match status" value="1"/>
</dbReference>
<dbReference type="PANTHER" id="PTHR43046:SF14">
    <property type="entry name" value="MUTT_NUDIX FAMILY PROTEIN"/>
    <property type="match status" value="1"/>
</dbReference>
<evidence type="ECO:0000256" key="2">
    <source>
        <dbReference type="ARBA" id="ARBA00022801"/>
    </source>
</evidence>
<dbReference type="PANTHER" id="PTHR43046">
    <property type="entry name" value="GDP-MANNOSE MANNOSYL HYDROLASE"/>
    <property type="match status" value="1"/>
</dbReference>
<organism evidence="4">
    <name type="scientific">Brucella pinnipedialis M292/94/1</name>
    <dbReference type="NCBI Taxonomy" id="520462"/>
    <lineage>
        <taxon>Bacteria</taxon>
        <taxon>Pseudomonadati</taxon>
        <taxon>Pseudomonadota</taxon>
        <taxon>Alphaproteobacteria</taxon>
        <taxon>Hyphomicrobiales</taxon>
        <taxon>Brucellaceae</taxon>
        <taxon>Brucella/Ochrobactrum group</taxon>
        <taxon>Brucella</taxon>
    </lineage>
</organism>